<name>A0A1V8XAI0_ENTHR</name>
<feature type="transmembrane region" description="Helical" evidence="1">
    <location>
        <begin position="150"/>
        <end position="172"/>
    </location>
</feature>
<gene>
    <name evidence="2" type="ORF">EB03_02153</name>
</gene>
<dbReference type="Proteomes" id="UP000253498">
    <property type="component" value="Unassembled WGS sequence"/>
</dbReference>
<comment type="caution">
    <text evidence="2">The sequence shown here is derived from an EMBL/GenBank/DDBJ whole genome shotgun (WGS) entry which is preliminary data.</text>
</comment>
<proteinExistence type="predicted"/>
<keyword evidence="1" id="KW-1133">Transmembrane helix</keyword>
<dbReference type="Pfam" id="PF22564">
    <property type="entry name" value="HAAS"/>
    <property type="match status" value="1"/>
</dbReference>
<accession>A0A1V8XAI0</accession>
<dbReference type="EMBL" id="LESJ01000006">
    <property type="protein sequence ID" value="RBT67389.1"/>
    <property type="molecule type" value="Genomic_DNA"/>
</dbReference>
<feature type="transmembrane region" description="Helical" evidence="1">
    <location>
        <begin position="82"/>
        <end position="115"/>
    </location>
</feature>
<dbReference type="RefSeq" id="WP_010720241.1">
    <property type="nucleotide sequence ID" value="NZ_CAKMAQ010000012.1"/>
</dbReference>
<keyword evidence="1" id="KW-0472">Membrane</keyword>
<evidence type="ECO:0000313" key="3">
    <source>
        <dbReference type="Proteomes" id="UP000253498"/>
    </source>
</evidence>
<feature type="transmembrane region" description="Helical" evidence="1">
    <location>
        <begin position="122"/>
        <end position="144"/>
    </location>
</feature>
<sequence>MNEYLDEVIEEIQEIPEDDRFDLIQYYEEYFLDSGKTIDQIIEEYGTPKQFALKLKINYFSEQDDSATDEVNPRSSKRQIRLIWMIVIGLCASPLLIPLAIGFVAVIVGLLCLLVALLVGGYVGCITVLGLGLFSVVSGIGVLGQSIESGLFYVGLGLFATGTVVFCAPLLLKMTKWIFKMMMNFVKWVGRRFVTRRAIHSSKL</sequence>
<evidence type="ECO:0000256" key="1">
    <source>
        <dbReference type="SAM" id="Phobius"/>
    </source>
</evidence>
<protein>
    <submittedName>
        <fullName evidence="2">Uncharacterized protein</fullName>
    </submittedName>
</protein>
<reference evidence="2 3" key="1">
    <citation type="submission" date="2015-06" db="EMBL/GenBank/DDBJ databases">
        <title>The Genome Sequence of Enterococcus hirae 88EA1.</title>
        <authorList>
            <consortium name="The Broad Institute Genomics Platform"/>
            <consortium name="The Broad Institute Genome Sequencing Center for Infectious Disease"/>
            <person name="Earl A.M."/>
            <person name="Van Tyne D."/>
            <person name="Lebreton F."/>
            <person name="Saavedra J.T."/>
            <person name="Gilmore M.S."/>
            <person name="Manson McGuire A."/>
            <person name="Clock S."/>
            <person name="Crupain M."/>
            <person name="Rangan U."/>
            <person name="Young S."/>
            <person name="Abouelleil A."/>
            <person name="Cao P."/>
            <person name="Chapman S.B."/>
            <person name="Griggs A."/>
            <person name="Priest M."/>
            <person name="Shea T."/>
            <person name="Wortman J."/>
            <person name="Nusbaum C."/>
            <person name="Birren B."/>
        </authorList>
    </citation>
    <scope>NUCLEOTIDE SEQUENCE [LARGE SCALE GENOMIC DNA]</scope>
    <source>
        <strain evidence="2 3">88EA1</strain>
    </source>
</reference>
<dbReference type="AlphaFoldDB" id="A0A1V8XAI0"/>
<evidence type="ECO:0000313" key="2">
    <source>
        <dbReference type="EMBL" id="RBT67389.1"/>
    </source>
</evidence>
<dbReference type="GeneID" id="56785984"/>
<keyword evidence="1" id="KW-0812">Transmembrane</keyword>
<organism evidence="2 3">
    <name type="scientific">Enterococcus hirae</name>
    <dbReference type="NCBI Taxonomy" id="1354"/>
    <lineage>
        <taxon>Bacteria</taxon>
        <taxon>Bacillati</taxon>
        <taxon>Bacillota</taxon>
        <taxon>Bacilli</taxon>
        <taxon>Lactobacillales</taxon>
        <taxon>Enterococcaceae</taxon>
        <taxon>Enterococcus</taxon>
    </lineage>
</organism>